<feature type="signal peptide" evidence="6">
    <location>
        <begin position="1"/>
        <end position="23"/>
    </location>
</feature>
<evidence type="ECO:0000256" key="3">
    <source>
        <dbReference type="ARBA" id="ARBA00022801"/>
    </source>
</evidence>
<keyword evidence="8" id="KW-1185">Reference proteome</keyword>
<organism evidence="7 8">
    <name type="scientific">Nocardia puris</name>
    <dbReference type="NCBI Taxonomy" id="208602"/>
    <lineage>
        <taxon>Bacteria</taxon>
        <taxon>Bacillati</taxon>
        <taxon>Actinomycetota</taxon>
        <taxon>Actinomycetes</taxon>
        <taxon>Mycobacteriales</taxon>
        <taxon>Nocardiaceae</taxon>
        <taxon>Nocardia</taxon>
    </lineage>
</organism>
<feature type="chain" id="PRO_5016793400" evidence="6">
    <location>
        <begin position="24"/>
        <end position="526"/>
    </location>
</feature>
<dbReference type="GO" id="GO:0052689">
    <property type="term" value="F:carboxylic ester hydrolase activity"/>
    <property type="evidence" value="ECO:0007669"/>
    <property type="project" value="UniProtKB-KW"/>
</dbReference>
<keyword evidence="4" id="KW-1015">Disulfide bond</keyword>
<reference evidence="7 8" key="1">
    <citation type="submission" date="2018-06" db="EMBL/GenBank/DDBJ databases">
        <title>Genomic Encyclopedia of Type Strains, Phase IV (KMG-IV): sequencing the most valuable type-strain genomes for metagenomic binning, comparative biology and taxonomic classification.</title>
        <authorList>
            <person name="Goeker M."/>
        </authorList>
    </citation>
    <scope>NUCLEOTIDE SEQUENCE [LARGE SCALE GENOMIC DNA]</scope>
    <source>
        <strain evidence="7 8">DSM 44599</strain>
    </source>
</reference>
<dbReference type="Proteomes" id="UP000252586">
    <property type="component" value="Unassembled WGS sequence"/>
</dbReference>
<sequence length="526" mass="52396">MLRAVAAILAAATLVGAAANASAAPGVVAPLGATCPVLSVIGVQGTDESSREAAVGVDTGVLGVVLGPLAAGGERVARTYLPYGYDEDGTRAPYAQATAAARERLEQTAIGILQRCPETRLAAVGYAHGAVPVQWWARDIGAGNSRIPADRIAAIALLANPNRAPGTPVLPGRPGARTPDAVPGTDGAHVGAVEVLASAPAGGGITAHSESAAPTEYGALTGRVADWCAAGDATCDTPADSPLAATVANLAARSSLGDPIAAIGTIAQALTRTAFRTATTVINEDLHGTTLDTLSYRPQASLGQRLVEASAPDAPAPDGHDAIAALLKLGGIGIHAVIAVARKVFTPATVAELATVGMTSPWAALAALGMKLAGAVAELVPPQTASRWINQAFTAITSTVTDPDELYQLAGAARYSDTTGRTGAYRRTPATPAGDSTLATVTRWLRAATDDLAASTPTTATPKPTTRPSATTRPSVSTPGAAPTEPSDSTTTPARPDPGTTAPTSAPKPSGVPPAGTTVPSGTAGP</sequence>
<accession>A0A366D7A2</accession>
<keyword evidence="6" id="KW-0732">Signal</keyword>
<keyword evidence="2" id="KW-0719">Serine esterase</keyword>
<comment type="similarity">
    <text evidence="1">Belongs to the cutinase family.</text>
</comment>
<evidence type="ECO:0000256" key="6">
    <source>
        <dbReference type="SAM" id="SignalP"/>
    </source>
</evidence>
<evidence type="ECO:0000256" key="5">
    <source>
        <dbReference type="SAM" id="MobiDB-lite"/>
    </source>
</evidence>
<dbReference type="Pfam" id="PF01083">
    <property type="entry name" value="Cutinase"/>
    <property type="match status" value="1"/>
</dbReference>
<dbReference type="AlphaFoldDB" id="A0A366D7A2"/>
<dbReference type="EMBL" id="QNRE01000015">
    <property type="protein sequence ID" value="RBO85334.1"/>
    <property type="molecule type" value="Genomic_DNA"/>
</dbReference>
<dbReference type="InterPro" id="IPR029058">
    <property type="entry name" value="AB_hydrolase_fold"/>
</dbReference>
<evidence type="ECO:0000256" key="4">
    <source>
        <dbReference type="ARBA" id="ARBA00023157"/>
    </source>
</evidence>
<gene>
    <name evidence="7" type="ORF">DFR74_115182</name>
</gene>
<evidence type="ECO:0000313" key="8">
    <source>
        <dbReference type="Proteomes" id="UP000252586"/>
    </source>
</evidence>
<proteinExistence type="inferred from homology"/>
<evidence type="ECO:0000313" key="7">
    <source>
        <dbReference type="EMBL" id="RBO85334.1"/>
    </source>
</evidence>
<evidence type="ECO:0000256" key="2">
    <source>
        <dbReference type="ARBA" id="ARBA00022487"/>
    </source>
</evidence>
<dbReference type="SUPFAM" id="SSF53474">
    <property type="entry name" value="alpha/beta-Hydrolases"/>
    <property type="match status" value="1"/>
</dbReference>
<dbReference type="PANTHER" id="PTHR33630:SF9">
    <property type="entry name" value="CUTINASE 4"/>
    <property type="match status" value="1"/>
</dbReference>
<evidence type="ECO:0000256" key="1">
    <source>
        <dbReference type="ARBA" id="ARBA00007534"/>
    </source>
</evidence>
<feature type="compositionally biased region" description="Low complexity" evidence="5">
    <location>
        <begin position="450"/>
        <end position="479"/>
    </location>
</feature>
<dbReference type="PANTHER" id="PTHR33630">
    <property type="entry name" value="CUTINASE RV1984C-RELATED-RELATED"/>
    <property type="match status" value="1"/>
</dbReference>
<dbReference type="STRING" id="1210090.GCA_001613185_07072"/>
<comment type="caution">
    <text evidence="7">The sequence shown here is derived from an EMBL/GenBank/DDBJ whole genome shotgun (WGS) entry which is preliminary data.</text>
</comment>
<dbReference type="SMART" id="SM01110">
    <property type="entry name" value="Cutinase"/>
    <property type="match status" value="1"/>
</dbReference>
<feature type="region of interest" description="Disordered" evidence="5">
    <location>
        <begin position="450"/>
        <end position="526"/>
    </location>
</feature>
<name>A0A366D7A2_9NOCA</name>
<dbReference type="Gene3D" id="3.40.50.1820">
    <property type="entry name" value="alpha/beta hydrolase"/>
    <property type="match status" value="1"/>
</dbReference>
<keyword evidence="3" id="KW-0378">Hydrolase</keyword>
<protein>
    <submittedName>
        <fullName evidence="7">Cutinase</fullName>
    </submittedName>
</protein>
<dbReference type="InterPro" id="IPR000675">
    <property type="entry name" value="Cutinase/axe"/>
</dbReference>